<keyword evidence="4" id="KW-1185">Reference proteome</keyword>
<protein>
    <recommendedName>
        <fullName evidence="2">Alpha/beta hydrolase fold-3 domain-containing protein</fullName>
    </recommendedName>
</protein>
<evidence type="ECO:0000256" key="1">
    <source>
        <dbReference type="ARBA" id="ARBA00022801"/>
    </source>
</evidence>
<dbReference type="Pfam" id="PF07859">
    <property type="entry name" value="Abhydrolase_3"/>
    <property type="match status" value="1"/>
</dbReference>
<dbReference type="Gene3D" id="3.40.50.1820">
    <property type="entry name" value="alpha/beta hydrolase"/>
    <property type="match status" value="1"/>
</dbReference>
<organism evidence="3 4">
    <name type="scientific">Apiospora saccharicola</name>
    <dbReference type="NCBI Taxonomy" id="335842"/>
    <lineage>
        <taxon>Eukaryota</taxon>
        <taxon>Fungi</taxon>
        <taxon>Dikarya</taxon>
        <taxon>Ascomycota</taxon>
        <taxon>Pezizomycotina</taxon>
        <taxon>Sordariomycetes</taxon>
        <taxon>Xylariomycetidae</taxon>
        <taxon>Amphisphaeriales</taxon>
        <taxon>Apiosporaceae</taxon>
        <taxon>Apiospora</taxon>
    </lineage>
</organism>
<evidence type="ECO:0000259" key="2">
    <source>
        <dbReference type="Pfam" id="PF07859"/>
    </source>
</evidence>
<sequence>MAQKQTASAPPLVARQPLSTIYTVWYLSNILARLPYWILKFALFPSLRPVPTWTLKQSLMVTLTKAIVIGACTTQTPVPLSLEPGKEKEQWVIAQPASEADYVGPLKSDIVKPAPVGITCYPRKGAPTATSTTTNEQSSLLSLSSEIVVLHIHGGGFVIGDGRIAQMGFGASMLLRHAGASRVYCPQYRLSCRPDPVPFPGALQDVLTSYLYLIRDLGIPARNIVLSGDSAGGNLIIGLLRYLVEHPLEKVPSLPHSAILVSPWVAPADTLGPDLVLTSNPHYDTDILSPVFLRWGTSAYARLVSAKDPYISPLGHPFVTPVPLFVTVGSAEVLRIEGERWAREMRDVADGGIGREKERMKNDIELNYEEGAPHDTLLIGGNMGFEDSVREVTTKIGEFIRKKS</sequence>
<dbReference type="EMBL" id="JAQQWM010000004">
    <property type="protein sequence ID" value="KAK8068558.1"/>
    <property type="molecule type" value="Genomic_DNA"/>
</dbReference>
<feature type="domain" description="Alpha/beta hydrolase fold-3" evidence="2">
    <location>
        <begin position="149"/>
        <end position="347"/>
    </location>
</feature>
<keyword evidence="1" id="KW-0378">Hydrolase</keyword>
<dbReference type="PANTHER" id="PTHR48081">
    <property type="entry name" value="AB HYDROLASE SUPERFAMILY PROTEIN C4A8.06C"/>
    <property type="match status" value="1"/>
</dbReference>
<dbReference type="InterPro" id="IPR029058">
    <property type="entry name" value="AB_hydrolase_fold"/>
</dbReference>
<dbReference type="InterPro" id="IPR013094">
    <property type="entry name" value="AB_hydrolase_3"/>
</dbReference>
<dbReference type="Proteomes" id="UP001446871">
    <property type="component" value="Unassembled WGS sequence"/>
</dbReference>
<gene>
    <name evidence="3" type="ORF">PG996_007670</name>
</gene>
<reference evidence="3 4" key="1">
    <citation type="submission" date="2023-01" db="EMBL/GenBank/DDBJ databases">
        <title>Analysis of 21 Apiospora genomes using comparative genomics revels a genus with tremendous synthesis potential of carbohydrate active enzymes and secondary metabolites.</title>
        <authorList>
            <person name="Sorensen T."/>
        </authorList>
    </citation>
    <scope>NUCLEOTIDE SEQUENCE [LARGE SCALE GENOMIC DNA]</scope>
    <source>
        <strain evidence="3 4">CBS 83171</strain>
    </source>
</reference>
<name>A0ABR1VBJ3_9PEZI</name>
<proteinExistence type="predicted"/>
<evidence type="ECO:0000313" key="4">
    <source>
        <dbReference type="Proteomes" id="UP001446871"/>
    </source>
</evidence>
<dbReference type="PANTHER" id="PTHR48081:SF8">
    <property type="entry name" value="ALPHA_BETA HYDROLASE FOLD-3 DOMAIN-CONTAINING PROTEIN-RELATED"/>
    <property type="match status" value="1"/>
</dbReference>
<evidence type="ECO:0000313" key="3">
    <source>
        <dbReference type="EMBL" id="KAK8068558.1"/>
    </source>
</evidence>
<dbReference type="InterPro" id="IPR050300">
    <property type="entry name" value="GDXG_lipolytic_enzyme"/>
</dbReference>
<comment type="caution">
    <text evidence="3">The sequence shown here is derived from an EMBL/GenBank/DDBJ whole genome shotgun (WGS) entry which is preliminary data.</text>
</comment>
<accession>A0ABR1VBJ3</accession>
<dbReference type="SUPFAM" id="SSF53474">
    <property type="entry name" value="alpha/beta-Hydrolases"/>
    <property type="match status" value="1"/>
</dbReference>